<protein>
    <submittedName>
        <fullName evidence="9">FtsX-like permease family protein</fullName>
    </submittedName>
</protein>
<feature type="transmembrane region" description="Helical" evidence="7">
    <location>
        <begin position="874"/>
        <end position="899"/>
    </location>
</feature>
<feature type="domain" description="ABC3 transporter permease C-terminal" evidence="8">
    <location>
        <begin position="822"/>
        <end position="942"/>
    </location>
</feature>
<dbReference type="PANTHER" id="PTHR30572">
    <property type="entry name" value="MEMBRANE COMPONENT OF TRANSPORTER-RELATED"/>
    <property type="match status" value="1"/>
</dbReference>
<comment type="subcellular location">
    <subcellularLocation>
        <location evidence="1">Cell membrane</location>
        <topology evidence="1">Multi-pass membrane protein</topology>
    </subcellularLocation>
</comment>
<comment type="similarity">
    <text evidence="6">Belongs to the ABC-4 integral membrane protein family.</text>
</comment>
<reference evidence="9 10" key="1">
    <citation type="submission" date="2019-05" db="EMBL/GenBank/DDBJ databases">
        <authorList>
            <person name="Narsing Rao M.P."/>
            <person name="Li W.J."/>
        </authorList>
    </citation>
    <scope>NUCLEOTIDE SEQUENCE [LARGE SCALE GENOMIC DNA]</scope>
    <source>
        <strain evidence="9 10">SYSU_K30003</strain>
    </source>
</reference>
<evidence type="ECO:0000256" key="1">
    <source>
        <dbReference type="ARBA" id="ARBA00004651"/>
    </source>
</evidence>
<feature type="transmembrane region" description="Helical" evidence="7">
    <location>
        <begin position="489"/>
        <end position="510"/>
    </location>
</feature>
<evidence type="ECO:0000313" key="10">
    <source>
        <dbReference type="Proteomes" id="UP000309676"/>
    </source>
</evidence>
<keyword evidence="3 7" id="KW-0812">Transmembrane</keyword>
<evidence type="ECO:0000256" key="7">
    <source>
        <dbReference type="SAM" id="Phobius"/>
    </source>
</evidence>
<dbReference type="OrthoDB" id="51951at2"/>
<feature type="transmembrane region" description="Helical" evidence="7">
    <location>
        <begin position="919"/>
        <end position="939"/>
    </location>
</feature>
<feature type="transmembrane region" description="Helical" evidence="7">
    <location>
        <begin position="405"/>
        <end position="427"/>
    </location>
</feature>
<proteinExistence type="inferred from homology"/>
<evidence type="ECO:0000259" key="8">
    <source>
        <dbReference type="Pfam" id="PF02687"/>
    </source>
</evidence>
<comment type="caution">
    <text evidence="9">The sequence shown here is derived from an EMBL/GenBank/DDBJ whole genome shotgun (WGS) entry which is preliminary data.</text>
</comment>
<evidence type="ECO:0000256" key="3">
    <source>
        <dbReference type="ARBA" id="ARBA00022692"/>
    </source>
</evidence>
<evidence type="ECO:0000256" key="5">
    <source>
        <dbReference type="ARBA" id="ARBA00023136"/>
    </source>
</evidence>
<dbReference type="EMBL" id="VCIW01000005">
    <property type="protein sequence ID" value="TLS52317.1"/>
    <property type="molecule type" value="Genomic_DNA"/>
</dbReference>
<evidence type="ECO:0000256" key="2">
    <source>
        <dbReference type="ARBA" id="ARBA00022475"/>
    </source>
</evidence>
<dbReference type="GO" id="GO:0005886">
    <property type="term" value="C:plasma membrane"/>
    <property type="evidence" value="ECO:0007669"/>
    <property type="project" value="UniProtKB-SubCell"/>
</dbReference>
<dbReference type="PANTHER" id="PTHR30572:SF4">
    <property type="entry name" value="ABC TRANSPORTER PERMEASE YTRF"/>
    <property type="match status" value="1"/>
</dbReference>
<accession>A0A5R9G7C8</accession>
<sequence length="953" mass="105794">MIAILTMLFRKMAKNRWLVAGLLAGMCLCTALTSSMPIYKNASLQRMLTKELERHYERTSTYPGSIMATGTPNFQPEDAEKQAAFLKSYDALWEKDALLDPSLTALDYVKERQTVTFRIVPADPTRMDPEENRVAKLVMRTGLEEHVRLIDGRMPSPEPQNGVYEALVTDSTLVKLGMVLGVEVVSDDDDWGEQIRIVPVGVVAETDLNDMYWDFMRLSAYDATFILDDALFEAEIVDGAKVPIGNARWEASFDYNRFTLESAIRFTELKERIDAEYKKRMPFNSTVRAPAEAIMSVYEEKEATLESLLWSLNVPLYILVAFYLYMVSGLLVDKQKSEVAVLRSRGAGRWQLIALFAMESAALSIVALLIGPYLGAAFTAVLGSSDSFMSFVQRKALPVRVDGESFAFAGAAAAFSFVVYLIPVFLATRFSIVDQKRASARGNRASVWHRFGLDAVLLAVSLYGLYTFRKRVAEMTALGLDAGAIATDPLLFAVPSMFILGFGLALLRLYPWFVKLVYWIGKSRWTASQYSSLLQVGRRSRQYELFMMFLVLTVGTGLYSASAARTINGNMEDQIWYAQGADVVLRQDWVDDAPPPAGPGMEAPPPVSDRINYLEPDFGVFSSLPGVRSAARVFTKEKAVVWTQEENVQARLIGIHTDEFGMTSWMKDGLLPYHFYEYLNLIAPDPRAVLVSRSMAEAFELTPGDVIDVGWSDTSRMQATVYGTIDYFPTFNPNPAGAEANPDAPKPYLVVGHLETIQNELALEPYDVWIDVASPDDREALYAAIGEKRIQLVSLVDTNELVADSRSDPFRMAMNGVMSLGFLLSLAITLVGFLLYWVLALQGRTLQFGIFRAMGLTFRNIVGMLGTEQLLTSGAGFAIGLLSGATASYLFVPLFQLSFDPGRVVPPFQVMIEAQDTTRLLLFIAAMLVVALIALAASLRRVKLHQALKLGED</sequence>
<evidence type="ECO:0000313" key="9">
    <source>
        <dbReference type="EMBL" id="TLS52317.1"/>
    </source>
</evidence>
<dbReference type="Pfam" id="PF02687">
    <property type="entry name" value="FtsX"/>
    <property type="match status" value="2"/>
</dbReference>
<keyword evidence="4 7" id="KW-1133">Transmembrane helix</keyword>
<feature type="transmembrane region" description="Helical" evidence="7">
    <location>
        <begin position="308"/>
        <end position="332"/>
    </location>
</feature>
<feature type="transmembrane region" description="Helical" evidence="7">
    <location>
        <begin position="816"/>
        <end position="839"/>
    </location>
</feature>
<dbReference type="Proteomes" id="UP000309676">
    <property type="component" value="Unassembled WGS sequence"/>
</dbReference>
<feature type="transmembrane region" description="Helical" evidence="7">
    <location>
        <begin position="447"/>
        <end position="468"/>
    </location>
</feature>
<name>A0A5R9G7C8_9BACL</name>
<feature type="domain" description="ABC3 transporter permease C-terminal" evidence="8">
    <location>
        <begin position="317"/>
        <end position="428"/>
    </location>
</feature>
<feature type="transmembrane region" description="Helical" evidence="7">
    <location>
        <begin position="845"/>
        <end position="862"/>
    </location>
</feature>
<keyword evidence="5 7" id="KW-0472">Membrane</keyword>
<evidence type="ECO:0000256" key="6">
    <source>
        <dbReference type="ARBA" id="ARBA00038076"/>
    </source>
</evidence>
<dbReference type="AlphaFoldDB" id="A0A5R9G7C8"/>
<dbReference type="InterPro" id="IPR003838">
    <property type="entry name" value="ABC3_permease_C"/>
</dbReference>
<evidence type="ECO:0000256" key="4">
    <source>
        <dbReference type="ARBA" id="ARBA00022989"/>
    </source>
</evidence>
<dbReference type="GO" id="GO:0022857">
    <property type="term" value="F:transmembrane transporter activity"/>
    <property type="evidence" value="ECO:0007669"/>
    <property type="project" value="TreeGrafter"/>
</dbReference>
<keyword evidence="10" id="KW-1185">Reference proteome</keyword>
<keyword evidence="2" id="KW-1003">Cell membrane</keyword>
<feature type="transmembrane region" description="Helical" evidence="7">
    <location>
        <begin position="543"/>
        <end position="561"/>
    </location>
</feature>
<feature type="transmembrane region" description="Helical" evidence="7">
    <location>
        <begin position="352"/>
        <end position="370"/>
    </location>
</feature>
<gene>
    <name evidence="9" type="ORF">FE782_10100</name>
</gene>
<dbReference type="RefSeq" id="WP_138193973.1">
    <property type="nucleotide sequence ID" value="NZ_VCIW01000005.1"/>
</dbReference>
<organism evidence="9 10">
    <name type="scientific">Paenibacillus antri</name>
    <dbReference type="NCBI Taxonomy" id="2582848"/>
    <lineage>
        <taxon>Bacteria</taxon>
        <taxon>Bacillati</taxon>
        <taxon>Bacillota</taxon>
        <taxon>Bacilli</taxon>
        <taxon>Bacillales</taxon>
        <taxon>Paenibacillaceae</taxon>
        <taxon>Paenibacillus</taxon>
    </lineage>
</organism>
<dbReference type="InterPro" id="IPR050250">
    <property type="entry name" value="Macrolide_Exporter_MacB"/>
</dbReference>